<dbReference type="Proteomes" id="UP000249661">
    <property type="component" value="Unassembled WGS sequence"/>
</dbReference>
<accession>A0ACD1GXX3</accession>
<proteinExistence type="predicted"/>
<keyword evidence="2" id="KW-1185">Reference proteome</keyword>
<protein>
    <submittedName>
        <fullName evidence="1">Uncharacterized protein</fullName>
    </submittedName>
</protein>
<name>A0ACD1GXX3_9EURO</name>
<gene>
    <name evidence="1" type="ORF">BO66DRAFT_191160</name>
</gene>
<evidence type="ECO:0000313" key="2">
    <source>
        <dbReference type="Proteomes" id="UP000249661"/>
    </source>
</evidence>
<sequence>MSCIVYSCGILAELQSRKNTSQAPNDFFALWLSIPFCQSTLIICKLSLLAFYQRIFTRRSVKRFGHFIATILIMCGVWIFFSSIFFCNPVSYFWAHGPTAKKHCLPWKILWTINGSIQIVSYLAILTVPLMVLPGLCLAKGQKIGLLSLFGLNLLLACAGMIHSVVTFKRFLSGNFTLVNANQDLVYSSSDATLSIVCACMPACYPVFRWIVTRLIIQNIPQKFKVLKEPTVPRNINLTSPIDDDSTFVASGHMYAASVQVTEGGGYHNKRQVGVIEVKRSVDIISQGDMGEWIFRRQHHRCTDAPIGREPSG</sequence>
<dbReference type="EMBL" id="KZ824986">
    <property type="protein sequence ID" value="RAH66103.1"/>
    <property type="molecule type" value="Genomic_DNA"/>
</dbReference>
<reference evidence="1" key="1">
    <citation type="submission" date="2018-02" db="EMBL/GenBank/DDBJ databases">
        <title>The genomes of Aspergillus section Nigri reveals drivers in fungal speciation.</title>
        <authorList>
            <consortium name="DOE Joint Genome Institute"/>
            <person name="Vesth T.C."/>
            <person name="Nybo J."/>
            <person name="Theobald S."/>
            <person name="Brandl J."/>
            <person name="Frisvad J.C."/>
            <person name="Nielsen K.F."/>
            <person name="Lyhne E.K."/>
            <person name="Kogle M.E."/>
            <person name="Kuo A."/>
            <person name="Riley R."/>
            <person name="Clum A."/>
            <person name="Nolan M."/>
            <person name="Lipzen A."/>
            <person name="Salamov A."/>
            <person name="Henrissat B."/>
            <person name="Wiebenga A."/>
            <person name="De vries R.P."/>
            <person name="Grigoriev I.V."/>
            <person name="Mortensen U.H."/>
            <person name="Andersen M.R."/>
            <person name="Baker S.E."/>
        </authorList>
    </citation>
    <scope>NUCLEOTIDE SEQUENCE</scope>
    <source>
        <strain evidence="1">CBS 121060</strain>
    </source>
</reference>
<evidence type="ECO:0000313" key="1">
    <source>
        <dbReference type="EMBL" id="RAH66103.1"/>
    </source>
</evidence>
<organism evidence="1 2">
    <name type="scientific">Aspergillus aculeatinus CBS 121060</name>
    <dbReference type="NCBI Taxonomy" id="1448322"/>
    <lineage>
        <taxon>Eukaryota</taxon>
        <taxon>Fungi</taxon>
        <taxon>Dikarya</taxon>
        <taxon>Ascomycota</taxon>
        <taxon>Pezizomycotina</taxon>
        <taxon>Eurotiomycetes</taxon>
        <taxon>Eurotiomycetidae</taxon>
        <taxon>Eurotiales</taxon>
        <taxon>Aspergillaceae</taxon>
        <taxon>Aspergillus</taxon>
        <taxon>Aspergillus subgen. Circumdati</taxon>
    </lineage>
</organism>